<gene>
    <name evidence="2" type="ORF">KDK_41930</name>
</gene>
<accession>A0A402AMN5</accession>
<name>A0A402AMN5_9CHLR</name>
<dbReference type="EMBL" id="BIFS01000001">
    <property type="protein sequence ID" value="GCE20393.1"/>
    <property type="molecule type" value="Genomic_DNA"/>
</dbReference>
<proteinExistence type="predicted"/>
<reference evidence="3" key="1">
    <citation type="submission" date="2018-12" db="EMBL/GenBank/DDBJ databases">
        <title>Tengunoibacter tsumagoiensis gen. nov., sp. nov., Dictyobacter kobayashii sp. nov., D. alpinus sp. nov., and D. joshuensis sp. nov. and description of Dictyobacteraceae fam. nov. within the order Ktedonobacterales isolated from Tengu-no-mugimeshi.</title>
        <authorList>
            <person name="Wang C.M."/>
            <person name="Zheng Y."/>
            <person name="Sakai Y."/>
            <person name="Toyoda A."/>
            <person name="Minakuchi Y."/>
            <person name="Abe K."/>
            <person name="Yokota A."/>
            <person name="Yabe S."/>
        </authorList>
    </citation>
    <scope>NUCLEOTIDE SEQUENCE [LARGE SCALE GENOMIC DNA]</scope>
    <source>
        <strain evidence="3">Uno11</strain>
    </source>
</reference>
<sequence>MWSAWWAAAAAHHALHTPTLAPQAPKKKIKSPEQSSVYSRMDELIRLSGKPLKAEKMLGIL</sequence>
<protein>
    <submittedName>
        <fullName evidence="2">Uncharacterized protein</fullName>
    </submittedName>
</protein>
<feature type="region of interest" description="Disordered" evidence="1">
    <location>
        <begin position="17"/>
        <end position="37"/>
    </location>
</feature>
<dbReference type="Proteomes" id="UP000287188">
    <property type="component" value="Unassembled WGS sequence"/>
</dbReference>
<evidence type="ECO:0000256" key="1">
    <source>
        <dbReference type="SAM" id="MobiDB-lite"/>
    </source>
</evidence>
<dbReference type="AlphaFoldDB" id="A0A402AMN5"/>
<evidence type="ECO:0000313" key="2">
    <source>
        <dbReference type="EMBL" id="GCE20393.1"/>
    </source>
</evidence>
<keyword evidence="3" id="KW-1185">Reference proteome</keyword>
<evidence type="ECO:0000313" key="3">
    <source>
        <dbReference type="Proteomes" id="UP000287188"/>
    </source>
</evidence>
<comment type="caution">
    <text evidence="2">The sequence shown here is derived from an EMBL/GenBank/DDBJ whole genome shotgun (WGS) entry which is preliminary data.</text>
</comment>
<organism evidence="2 3">
    <name type="scientific">Dictyobacter kobayashii</name>
    <dbReference type="NCBI Taxonomy" id="2014872"/>
    <lineage>
        <taxon>Bacteria</taxon>
        <taxon>Bacillati</taxon>
        <taxon>Chloroflexota</taxon>
        <taxon>Ktedonobacteria</taxon>
        <taxon>Ktedonobacterales</taxon>
        <taxon>Dictyobacteraceae</taxon>
        <taxon>Dictyobacter</taxon>
    </lineage>
</organism>